<sequence>MSPYAVEELAEALDRISLGECANKVLGVKGKSPDLKYLDVWRDVDCHIDDGLTVVESCGKAADRWGLSINTVEKYYKKGKKAHEECRRIEREEM</sequence>
<evidence type="ECO:0000313" key="1">
    <source>
        <dbReference type="EMBL" id="UYM14053.1"/>
    </source>
</evidence>
<name>A0ABY6GPL7_9GAMM</name>
<proteinExistence type="predicted"/>
<evidence type="ECO:0000313" key="2">
    <source>
        <dbReference type="Proteomes" id="UP001163255"/>
    </source>
</evidence>
<accession>A0ABY6GPL7</accession>
<dbReference type="RefSeq" id="WP_262595453.1">
    <property type="nucleotide sequence ID" value="NZ_CP103300.1"/>
</dbReference>
<evidence type="ECO:0008006" key="3">
    <source>
        <dbReference type="Google" id="ProtNLM"/>
    </source>
</evidence>
<protein>
    <recommendedName>
        <fullName evidence="3">Mor transcription activator domain-containing protein</fullName>
    </recommendedName>
</protein>
<keyword evidence="2" id="KW-1185">Reference proteome</keyword>
<dbReference type="Proteomes" id="UP001163255">
    <property type="component" value="Chromosome"/>
</dbReference>
<gene>
    <name evidence="1" type="ORF">NX720_14150</name>
</gene>
<reference evidence="1" key="1">
    <citation type="submission" date="2022-10" db="EMBL/GenBank/DDBJ databases">
        <title>Completed Genome Sequence of two octocoral isolated bacterium, Endozoicomonas euniceicola EF212T and Endozoicomonas gorgoniicola PS125T.</title>
        <authorList>
            <person name="Chiou Y.-J."/>
            <person name="Chen Y.-H."/>
        </authorList>
    </citation>
    <scope>NUCLEOTIDE SEQUENCE</scope>
    <source>
        <strain evidence="1">EF212</strain>
    </source>
</reference>
<organism evidence="1 2">
    <name type="scientific">Endozoicomonas euniceicola</name>
    <dbReference type="NCBI Taxonomy" id="1234143"/>
    <lineage>
        <taxon>Bacteria</taxon>
        <taxon>Pseudomonadati</taxon>
        <taxon>Pseudomonadota</taxon>
        <taxon>Gammaproteobacteria</taxon>
        <taxon>Oceanospirillales</taxon>
        <taxon>Endozoicomonadaceae</taxon>
        <taxon>Endozoicomonas</taxon>
    </lineage>
</organism>
<dbReference type="EMBL" id="CP103300">
    <property type="protein sequence ID" value="UYM14053.1"/>
    <property type="molecule type" value="Genomic_DNA"/>
</dbReference>